<gene>
    <name evidence="2" type="ORF">OJ997_33965</name>
</gene>
<dbReference type="GO" id="GO:0003824">
    <property type="term" value="F:catalytic activity"/>
    <property type="evidence" value="ECO:0007669"/>
    <property type="project" value="InterPro"/>
</dbReference>
<dbReference type="InterPro" id="IPR052353">
    <property type="entry name" value="Benzoxazolinone_Detox_Enz"/>
</dbReference>
<dbReference type="SUPFAM" id="SSF50800">
    <property type="entry name" value="PK beta-barrel domain-like"/>
    <property type="match status" value="1"/>
</dbReference>
<accession>A0A9X3NHU2</accession>
<dbReference type="Proteomes" id="UP001147653">
    <property type="component" value="Unassembled WGS sequence"/>
</dbReference>
<dbReference type="Pfam" id="PF03473">
    <property type="entry name" value="MOSC"/>
    <property type="match status" value="1"/>
</dbReference>
<name>A0A9X3NHU2_9ACTN</name>
<dbReference type="PROSITE" id="PS51340">
    <property type="entry name" value="MOSC"/>
    <property type="match status" value="1"/>
</dbReference>
<evidence type="ECO:0000313" key="3">
    <source>
        <dbReference type="Proteomes" id="UP001147653"/>
    </source>
</evidence>
<keyword evidence="3" id="KW-1185">Reference proteome</keyword>
<protein>
    <submittedName>
        <fullName evidence="2">MOSC domain-containing protein</fullName>
    </submittedName>
</protein>
<dbReference type="InterPro" id="IPR011037">
    <property type="entry name" value="Pyrv_Knase-like_insert_dom_sf"/>
</dbReference>
<dbReference type="InterPro" id="IPR005302">
    <property type="entry name" value="MoCF_Sase_C"/>
</dbReference>
<dbReference type="EMBL" id="JAPDDP010000109">
    <property type="protein sequence ID" value="MDA0185362.1"/>
    <property type="molecule type" value="Genomic_DNA"/>
</dbReference>
<dbReference type="GO" id="GO:0030170">
    <property type="term" value="F:pyridoxal phosphate binding"/>
    <property type="evidence" value="ECO:0007669"/>
    <property type="project" value="InterPro"/>
</dbReference>
<sequence length="209" mass="22684">MPKLLSVNVGTPQQIAMRRGRPMLSAIAKAPVDGRVRVEGVNLAGDAQADLRVHGGPDKAVYAYAREDIAWWEEQLEREIPPGMFGENLTTEGIDVSGALIGERWRIGTVELEVCQPRQPCSKLGIRFENLRMVKRFAQASRPGAYLRIITEGELGAGDEIAVTDLPDHAVTIAQVSDAILLDDTLIPQVVGAAALPGPLRDWMRAQAA</sequence>
<dbReference type="Gene3D" id="2.40.33.20">
    <property type="entry name" value="PK beta-barrel domain-like"/>
    <property type="match status" value="1"/>
</dbReference>
<dbReference type="RefSeq" id="WP_270029862.1">
    <property type="nucleotide sequence ID" value="NZ_JAPDDP010000109.1"/>
</dbReference>
<comment type="caution">
    <text evidence="2">The sequence shown here is derived from an EMBL/GenBank/DDBJ whole genome shotgun (WGS) entry which is preliminary data.</text>
</comment>
<evidence type="ECO:0000313" key="2">
    <source>
        <dbReference type="EMBL" id="MDA0185362.1"/>
    </source>
</evidence>
<reference evidence="2" key="1">
    <citation type="submission" date="2022-10" db="EMBL/GenBank/DDBJ databases">
        <title>The WGS of Solirubrobacter phytolaccae KCTC 29190.</title>
        <authorList>
            <person name="Jiang Z."/>
        </authorList>
    </citation>
    <scope>NUCLEOTIDE SEQUENCE</scope>
    <source>
        <strain evidence="2">KCTC 29190</strain>
    </source>
</reference>
<dbReference type="GO" id="GO:0030151">
    <property type="term" value="F:molybdenum ion binding"/>
    <property type="evidence" value="ECO:0007669"/>
    <property type="project" value="InterPro"/>
</dbReference>
<dbReference type="PANTHER" id="PTHR30212:SF2">
    <property type="entry name" value="PROTEIN YIIM"/>
    <property type="match status" value="1"/>
</dbReference>
<dbReference type="AlphaFoldDB" id="A0A9X3NHU2"/>
<feature type="domain" description="MOSC" evidence="1">
    <location>
        <begin position="30"/>
        <end position="164"/>
    </location>
</feature>
<organism evidence="2 3">
    <name type="scientific">Solirubrobacter phytolaccae</name>
    <dbReference type="NCBI Taxonomy" id="1404360"/>
    <lineage>
        <taxon>Bacteria</taxon>
        <taxon>Bacillati</taxon>
        <taxon>Actinomycetota</taxon>
        <taxon>Thermoleophilia</taxon>
        <taxon>Solirubrobacterales</taxon>
        <taxon>Solirubrobacteraceae</taxon>
        <taxon>Solirubrobacter</taxon>
    </lineage>
</organism>
<evidence type="ECO:0000259" key="1">
    <source>
        <dbReference type="PROSITE" id="PS51340"/>
    </source>
</evidence>
<proteinExistence type="predicted"/>
<dbReference type="PANTHER" id="PTHR30212">
    <property type="entry name" value="PROTEIN YIIM"/>
    <property type="match status" value="1"/>
</dbReference>